<dbReference type="EMBL" id="CP048222">
    <property type="protein sequence ID" value="QHT69924.1"/>
    <property type="molecule type" value="Genomic_DNA"/>
</dbReference>
<name>A0A6C0GPZ5_9BACT</name>
<dbReference type="KEGG" id="rhoz:GXP67_26400"/>
<proteinExistence type="predicted"/>
<protein>
    <submittedName>
        <fullName evidence="1">Uncharacterized protein</fullName>
    </submittedName>
</protein>
<evidence type="ECO:0000313" key="1">
    <source>
        <dbReference type="EMBL" id="QHT69924.1"/>
    </source>
</evidence>
<reference evidence="1 2" key="1">
    <citation type="submission" date="2020-01" db="EMBL/GenBank/DDBJ databases">
        <authorList>
            <person name="Kim M.K."/>
        </authorList>
    </citation>
    <scope>NUCLEOTIDE SEQUENCE [LARGE SCALE GENOMIC DNA]</scope>
    <source>
        <strain evidence="1 2">172606-1</strain>
    </source>
</reference>
<dbReference type="RefSeq" id="WP_162445907.1">
    <property type="nucleotide sequence ID" value="NZ_CP048222.1"/>
</dbReference>
<keyword evidence="2" id="KW-1185">Reference proteome</keyword>
<dbReference type="AlphaFoldDB" id="A0A6C0GPZ5"/>
<accession>A0A6C0GPZ5</accession>
<gene>
    <name evidence="1" type="ORF">GXP67_26400</name>
</gene>
<sequence length="68" mass="7980">MLSLIHLQLLPLQERARYIQDYGNLVESRTEGDYSSNLYWMNEYYAEIVLNNAAGRVEEVLLKESLDK</sequence>
<organism evidence="1 2">
    <name type="scientific">Rhodocytophaga rosea</name>
    <dbReference type="NCBI Taxonomy" id="2704465"/>
    <lineage>
        <taxon>Bacteria</taxon>
        <taxon>Pseudomonadati</taxon>
        <taxon>Bacteroidota</taxon>
        <taxon>Cytophagia</taxon>
        <taxon>Cytophagales</taxon>
        <taxon>Rhodocytophagaceae</taxon>
        <taxon>Rhodocytophaga</taxon>
    </lineage>
</organism>
<dbReference type="Proteomes" id="UP000480178">
    <property type="component" value="Chromosome"/>
</dbReference>
<evidence type="ECO:0000313" key="2">
    <source>
        <dbReference type="Proteomes" id="UP000480178"/>
    </source>
</evidence>